<dbReference type="OrthoDB" id="4828043at2"/>
<proteinExistence type="predicted"/>
<organism evidence="2 3">
    <name type="scientific">Ruania alba</name>
    <dbReference type="NCBI Taxonomy" id="648782"/>
    <lineage>
        <taxon>Bacteria</taxon>
        <taxon>Bacillati</taxon>
        <taxon>Actinomycetota</taxon>
        <taxon>Actinomycetes</taxon>
        <taxon>Micrococcales</taxon>
        <taxon>Ruaniaceae</taxon>
        <taxon>Ruania</taxon>
    </lineage>
</organism>
<keyword evidence="1" id="KW-0472">Membrane</keyword>
<protein>
    <submittedName>
        <fullName evidence="2">Uncharacterized protein</fullName>
    </submittedName>
</protein>
<keyword evidence="3" id="KW-1185">Reference proteome</keyword>
<gene>
    <name evidence="2" type="ORF">SAMN04488554_1471</name>
</gene>
<feature type="transmembrane region" description="Helical" evidence="1">
    <location>
        <begin position="6"/>
        <end position="26"/>
    </location>
</feature>
<dbReference type="STRING" id="648782.SAMN04488554_1471"/>
<dbReference type="EMBL" id="FNTX01000001">
    <property type="protein sequence ID" value="SEE07893.1"/>
    <property type="molecule type" value="Genomic_DNA"/>
</dbReference>
<dbReference type="Proteomes" id="UP000199220">
    <property type="component" value="Unassembled WGS sequence"/>
</dbReference>
<accession>A0A1H5FWT8</accession>
<dbReference type="RefSeq" id="WP_089772324.1">
    <property type="nucleotide sequence ID" value="NZ_FNTX01000001.1"/>
</dbReference>
<dbReference type="AlphaFoldDB" id="A0A1H5FWT8"/>
<evidence type="ECO:0000313" key="3">
    <source>
        <dbReference type="Proteomes" id="UP000199220"/>
    </source>
</evidence>
<name>A0A1H5FWT8_9MICO</name>
<evidence type="ECO:0000256" key="1">
    <source>
        <dbReference type="SAM" id="Phobius"/>
    </source>
</evidence>
<keyword evidence="1" id="KW-0812">Transmembrane</keyword>
<sequence length="107" mass="12333">MIWLVVWAVLVLGACVVGFLIARHLWRQFTALMAQARHSAEAMERLNAAVAELEAQAQTFRPHLAATESQREQWRQTRAANLAARAMRVRERRSRTLERWRAIGMPL</sequence>
<keyword evidence="1" id="KW-1133">Transmembrane helix</keyword>
<evidence type="ECO:0000313" key="2">
    <source>
        <dbReference type="EMBL" id="SEE07893.1"/>
    </source>
</evidence>
<reference evidence="3" key="1">
    <citation type="submission" date="2016-10" db="EMBL/GenBank/DDBJ databases">
        <authorList>
            <person name="Varghese N."/>
            <person name="Submissions S."/>
        </authorList>
    </citation>
    <scope>NUCLEOTIDE SEQUENCE [LARGE SCALE GENOMIC DNA]</scope>
    <source>
        <strain evidence="3">DSM 21368</strain>
    </source>
</reference>